<proteinExistence type="predicted"/>
<dbReference type="EC" id="2.7.7.7" evidence="1"/>
<dbReference type="Gene3D" id="1.10.150.870">
    <property type="match status" value="1"/>
</dbReference>
<dbReference type="InterPro" id="IPR040982">
    <property type="entry name" value="DNA_pol3_finger"/>
</dbReference>
<dbReference type="InterPro" id="IPR011708">
    <property type="entry name" value="DNA_pol3_alpha_NTPase_dom"/>
</dbReference>
<keyword evidence="3" id="KW-0548">Nucleotidyltransferase</keyword>
<feature type="domain" description="DNA polymerase III alpha subunit finger" evidence="10">
    <location>
        <begin position="495"/>
        <end position="662"/>
    </location>
</feature>
<feature type="domain" description="DNA polymerase helix-hairpin-helix motif" evidence="9">
    <location>
        <begin position="734"/>
        <end position="818"/>
    </location>
</feature>
<feature type="domain" description="Bacterial DNA polymerase III alpha subunit NTPase" evidence="8">
    <location>
        <begin position="253"/>
        <end position="488"/>
    </location>
</feature>
<evidence type="ECO:0000256" key="1">
    <source>
        <dbReference type="ARBA" id="ARBA00012417"/>
    </source>
</evidence>
<dbReference type="AlphaFoldDB" id="A0A1K1RCD3"/>
<evidence type="ECO:0000256" key="5">
    <source>
        <dbReference type="ARBA" id="ARBA00022932"/>
    </source>
</evidence>
<feature type="domain" description="PHP" evidence="7">
    <location>
        <begin position="3"/>
        <end position="94"/>
    </location>
</feature>
<dbReference type="STRING" id="1150368.SAMN02927921_03390"/>
<dbReference type="Pfam" id="PF07733">
    <property type="entry name" value="DNA_pol3_alpha"/>
    <property type="match status" value="1"/>
</dbReference>
<organism evidence="11 12">
    <name type="scientific">Sinomicrobium oceani</name>
    <dbReference type="NCBI Taxonomy" id="1150368"/>
    <lineage>
        <taxon>Bacteria</taxon>
        <taxon>Pseudomonadati</taxon>
        <taxon>Bacteroidota</taxon>
        <taxon>Flavobacteriia</taxon>
        <taxon>Flavobacteriales</taxon>
        <taxon>Flavobacteriaceae</taxon>
        <taxon>Sinomicrobium</taxon>
    </lineage>
</organism>
<evidence type="ECO:0000256" key="3">
    <source>
        <dbReference type="ARBA" id="ARBA00022695"/>
    </source>
</evidence>
<dbReference type="OrthoDB" id="9803237at2"/>
<dbReference type="InterPro" id="IPR029460">
    <property type="entry name" value="DNAPol_HHH"/>
</dbReference>
<name>A0A1K1RCD3_9FLAO</name>
<keyword evidence="12" id="KW-1185">Reference proteome</keyword>
<evidence type="ECO:0000256" key="6">
    <source>
        <dbReference type="ARBA" id="ARBA00049244"/>
    </source>
</evidence>
<accession>A0A1K1RCD3</accession>
<dbReference type="NCBIfam" id="TIGR00594">
    <property type="entry name" value="polc"/>
    <property type="match status" value="1"/>
</dbReference>
<dbReference type="Pfam" id="PF14579">
    <property type="entry name" value="HHH_6"/>
    <property type="match status" value="1"/>
</dbReference>
<evidence type="ECO:0000256" key="2">
    <source>
        <dbReference type="ARBA" id="ARBA00022679"/>
    </source>
</evidence>
<dbReference type="InterPro" id="IPR004805">
    <property type="entry name" value="DnaE2/DnaE/PolC"/>
</dbReference>
<reference evidence="11 12" key="1">
    <citation type="submission" date="2016-11" db="EMBL/GenBank/DDBJ databases">
        <authorList>
            <person name="Jaros S."/>
            <person name="Januszkiewicz K."/>
            <person name="Wedrychowicz H."/>
        </authorList>
    </citation>
    <scope>NUCLEOTIDE SEQUENCE [LARGE SCALE GENOMIC DNA]</scope>
    <source>
        <strain evidence="11 12">CGMCC 1.12145</strain>
    </source>
</reference>
<dbReference type="SUPFAM" id="SSF89550">
    <property type="entry name" value="PHP domain-like"/>
    <property type="match status" value="1"/>
</dbReference>
<dbReference type="GO" id="GO:0006260">
    <property type="term" value="P:DNA replication"/>
    <property type="evidence" value="ECO:0007669"/>
    <property type="project" value="UniProtKB-KW"/>
</dbReference>
<dbReference type="PANTHER" id="PTHR32294">
    <property type="entry name" value="DNA POLYMERASE III SUBUNIT ALPHA"/>
    <property type="match status" value="1"/>
</dbReference>
<dbReference type="Pfam" id="PF17657">
    <property type="entry name" value="DNA_pol3_finger"/>
    <property type="match status" value="1"/>
</dbReference>
<dbReference type="Gene3D" id="3.20.20.140">
    <property type="entry name" value="Metal-dependent hydrolases"/>
    <property type="match status" value="2"/>
</dbReference>
<sequence>MYLNCHTYYSMRFGTFSETELLELARENHITQLGLTDINNTSACLNFIRKAEQAGIKPIVGVDFRNGTDQQFVGIAGTNEGYMALNSFLSDHLHEEKDFPKRAPVIPGAFIIYPLEKIAEIGPEELREDEYIGISVRDLRKLPLSPYRYKTDKLVVLQPVTFRSKSDFNAHRLLRAIANNTLLSKLDAGETASEDEKMYPAENLYNAFGEYRFILENTVSLMTRCCVSFDFSAAKQSRNQQTYTGNKQKDEAYLLELCMNNIGYRYPDDQKMALERLYRELELIRQKDFISYFLINYDIVAYARSKGYFHVGRGSGANSIIAYLLGITDVDPLELDLYFERFINLFRSTPPDFDIDFSWRDRDDVTRYIFDRFPHVALLGTYVTFNYKGVVRELGKVFGLPKEEIDRLSAGNYHSYELDEPSRLVLKYGKLLEGMPNYISVHASGILISEVPLHTFSATFLPPKGYATVQFDMHIAEDVGLYKFDILGQRGLAKIKETLEIIGYNRPEVQRPDIHDVNRFKKDDRIHSMLESAQCMGCFYVESPAMRMLLQKLQVDNYLGLVAASSIIRPGVAKSGMMREYILRHQDPDRVKQAHPVLLKIMPETYGVMVYQEDVIKVAHHFAGLSLAEADVLRRGMSGKFRSRAEFQEVEERFVANCRQKGYEDHLILEVWKQIESFAGYAFAKGHSASYAIESYQSLFLRAYYPLEFMVAVLNNGGGFYRPEIYIHEARMLGATIHVPCMNYSRMENRISGKNIYLGFGYLKDLEDRVCHRILQERDENGAFVSLEDFMDRVYVGMEQLAILIRIGAFRFTGVDKYELLWQAHLRQGVVPGEEEQYRLFRTQQKEFAIPVLQTSKPEAAFDQLELLGFCLCSPFDLLQETPRSNKGAQDLKYTEGKYIDIYGYLVAVKKTRTHRGDEMFFGTFIDHYGEVFDVVIFPPVARKNKFYGKGIYRMYGKVVNEFGFLSIEVVKMRKEDYIRDPRFES</sequence>
<protein>
    <recommendedName>
        <fullName evidence="1">DNA-directed DNA polymerase</fullName>
        <ecNumber evidence="1">2.7.7.7</ecNumber>
    </recommendedName>
</protein>
<keyword evidence="2" id="KW-0808">Transferase</keyword>
<dbReference type="InterPro" id="IPR004013">
    <property type="entry name" value="PHP_dom"/>
</dbReference>
<dbReference type="GO" id="GO:0008408">
    <property type="term" value="F:3'-5' exonuclease activity"/>
    <property type="evidence" value="ECO:0007669"/>
    <property type="project" value="InterPro"/>
</dbReference>
<dbReference type="InterPro" id="IPR016195">
    <property type="entry name" value="Pol/histidinol_Pase-like"/>
</dbReference>
<dbReference type="Proteomes" id="UP000182248">
    <property type="component" value="Unassembled WGS sequence"/>
</dbReference>
<dbReference type="EMBL" id="FPJE01000022">
    <property type="protein sequence ID" value="SFW69609.1"/>
    <property type="molecule type" value="Genomic_DNA"/>
</dbReference>
<evidence type="ECO:0000313" key="12">
    <source>
        <dbReference type="Proteomes" id="UP000182248"/>
    </source>
</evidence>
<keyword evidence="5" id="KW-0239">DNA-directed DNA polymerase</keyword>
<gene>
    <name evidence="11" type="ORF">SAMN02927921_03390</name>
</gene>
<evidence type="ECO:0000259" key="7">
    <source>
        <dbReference type="Pfam" id="PF02811"/>
    </source>
</evidence>
<keyword evidence="4" id="KW-0235">DNA replication</keyword>
<evidence type="ECO:0000259" key="9">
    <source>
        <dbReference type="Pfam" id="PF14579"/>
    </source>
</evidence>
<comment type="catalytic activity">
    <reaction evidence="6">
        <text>DNA(n) + a 2'-deoxyribonucleoside 5'-triphosphate = DNA(n+1) + diphosphate</text>
        <dbReference type="Rhea" id="RHEA:22508"/>
        <dbReference type="Rhea" id="RHEA-COMP:17339"/>
        <dbReference type="Rhea" id="RHEA-COMP:17340"/>
        <dbReference type="ChEBI" id="CHEBI:33019"/>
        <dbReference type="ChEBI" id="CHEBI:61560"/>
        <dbReference type="ChEBI" id="CHEBI:173112"/>
        <dbReference type="EC" id="2.7.7.7"/>
    </reaction>
</comment>
<evidence type="ECO:0000259" key="8">
    <source>
        <dbReference type="Pfam" id="PF07733"/>
    </source>
</evidence>
<dbReference type="GO" id="GO:0003887">
    <property type="term" value="F:DNA-directed DNA polymerase activity"/>
    <property type="evidence" value="ECO:0007669"/>
    <property type="project" value="UniProtKB-KW"/>
</dbReference>
<dbReference type="RefSeq" id="WP_072318591.1">
    <property type="nucleotide sequence ID" value="NZ_FPJE01000022.1"/>
</dbReference>
<evidence type="ECO:0000259" key="10">
    <source>
        <dbReference type="Pfam" id="PF17657"/>
    </source>
</evidence>
<dbReference type="CDD" id="cd04485">
    <property type="entry name" value="DnaE_OBF"/>
    <property type="match status" value="1"/>
</dbReference>
<evidence type="ECO:0000256" key="4">
    <source>
        <dbReference type="ARBA" id="ARBA00022705"/>
    </source>
</evidence>
<evidence type="ECO:0000313" key="11">
    <source>
        <dbReference type="EMBL" id="SFW69609.1"/>
    </source>
</evidence>
<dbReference type="Pfam" id="PF02811">
    <property type="entry name" value="PHP"/>
    <property type="match status" value="1"/>
</dbReference>